<reference evidence="1" key="2">
    <citation type="journal article" date="2023" name="IMA Fungus">
        <title>Comparative genomic study of the Penicillium genus elucidates a diverse pangenome and 15 lateral gene transfer events.</title>
        <authorList>
            <person name="Petersen C."/>
            <person name="Sorensen T."/>
            <person name="Nielsen M.R."/>
            <person name="Sondergaard T.E."/>
            <person name="Sorensen J.L."/>
            <person name="Fitzpatrick D.A."/>
            <person name="Frisvad J.C."/>
            <person name="Nielsen K.L."/>
        </authorList>
    </citation>
    <scope>NUCLEOTIDE SEQUENCE</scope>
    <source>
        <strain evidence="1">IBT 21472</strain>
    </source>
</reference>
<name>A0A9W9GX26_9EURO</name>
<dbReference type="AlphaFoldDB" id="A0A9W9GX26"/>
<dbReference type="EMBL" id="JAPZBO010000008">
    <property type="protein sequence ID" value="KAJ5307106.1"/>
    <property type="molecule type" value="Genomic_DNA"/>
</dbReference>
<dbReference type="Proteomes" id="UP001147746">
    <property type="component" value="Unassembled WGS sequence"/>
</dbReference>
<evidence type="ECO:0000313" key="2">
    <source>
        <dbReference type="Proteomes" id="UP001147746"/>
    </source>
</evidence>
<evidence type="ECO:0000313" key="1">
    <source>
        <dbReference type="EMBL" id="KAJ5307106.1"/>
    </source>
</evidence>
<organism evidence="1 2">
    <name type="scientific">Penicillium atrosanguineum</name>
    <dbReference type="NCBI Taxonomy" id="1132637"/>
    <lineage>
        <taxon>Eukaryota</taxon>
        <taxon>Fungi</taxon>
        <taxon>Dikarya</taxon>
        <taxon>Ascomycota</taxon>
        <taxon>Pezizomycotina</taxon>
        <taxon>Eurotiomycetes</taxon>
        <taxon>Eurotiomycetidae</taxon>
        <taxon>Eurotiales</taxon>
        <taxon>Aspergillaceae</taxon>
        <taxon>Penicillium</taxon>
    </lineage>
</organism>
<protein>
    <submittedName>
        <fullName evidence="1">Uncharacterized protein</fullName>
    </submittedName>
</protein>
<proteinExistence type="predicted"/>
<comment type="caution">
    <text evidence="1">The sequence shown here is derived from an EMBL/GenBank/DDBJ whole genome shotgun (WGS) entry which is preliminary data.</text>
</comment>
<accession>A0A9W9GX26</accession>
<sequence>MALKQDTFSISAAAKTHIVSYSADLTSPVFQNTTERAAKMATYYLPTISFFAGGNITQLSDPLRYVPLISGPLDRLKGLPEVRGHRVGAVGENSAIIWLSLQIDGIEISNVYFFRRTDNGADGFEGGIFDGEMWLLKQLGNK</sequence>
<keyword evidence="2" id="KW-1185">Reference proteome</keyword>
<reference evidence="1" key="1">
    <citation type="submission" date="2022-12" db="EMBL/GenBank/DDBJ databases">
        <authorList>
            <person name="Petersen C."/>
        </authorList>
    </citation>
    <scope>NUCLEOTIDE SEQUENCE</scope>
    <source>
        <strain evidence="1">IBT 21472</strain>
    </source>
</reference>
<dbReference type="OrthoDB" id="3014656at2759"/>
<gene>
    <name evidence="1" type="ORF">N7476_007762</name>
</gene>